<dbReference type="PANTHER" id="PTHR18934">
    <property type="entry name" value="ATP-DEPENDENT RNA HELICASE"/>
    <property type="match status" value="1"/>
</dbReference>
<dbReference type="SMART" id="SM00847">
    <property type="entry name" value="HA2"/>
    <property type="match status" value="1"/>
</dbReference>
<dbReference type="SMART" id="SM00487">
    <property type="entry name" value="DEXDc"/>
    <property type="match status" value="1"/>
</dbReference>
<dbReference type="PROSITE" id="PS51192">
    <property type="entry name" value="HELICASE_ATP_BIND_1"/>
    <property type="match status" value="1"/>
</dbReference>
<protein>
    <recommendedName>
        <fullName evidence="2">RNA helicase</fullName>
        <ecNumber evidence="2">3.6.4.13</ecNumber>
    </recommendedName>
</protein>
<keyword evidence="3" id="KW-0507">mRNA processing</keyword>
<evidence type="ECO:0000256" key="10">
    <source>
        <dbReference type="ARBA" id="ARBA00047984"/>
    </source>
</evidence>
<dbReference type="PANTHER" id="PTHR18934:SF83">
    <property type="entry name" value="PRE-MRNA-SPLICING FACTOR ATP-DEPENDENT RNA HELICASE DHX16"/>
    <property type="match status" value="1"/>
</dbReference>
<evidence type="ECO:0000313" key="16">
    <source>
        <dbReference type="Proteomes" id="UP000076154"/>
    </source>
</evidence>
<dbReference type="FunFam" id="1.20.120.1080:FF:000001">
    <property type="entry name" value="Pre-mRNA-splicing factor ATP-dependent RNA helicase"/>
    <property type="match status" value="1"/>
</dbReference>
<dbReference type="GO" id="GO:0071013">
    <property type="term" value="C:catalytic step 2 spliceosome"/>
    <property type="evidence" value="ECO:0007669"/>
    <property type="project" value="TreeGrafter"/>
</dbReference>
<dbReference type="Pfam" id="PF00271">
    <property type="entry name" value="Helicase_C"/>
    <property type="match status" value="1"/>
</dbReference>
<evidence type="ECO:0000259" key="14">
    <source>
        <dbReference type="PROSITE" id="PS51194"/>
    </source>
</evidence>
<dbReference type="Pfam" id="PF07717">
    <property type="entry name" value="OB_NTP_bind"/>
    <property type="match status" value="1"/>
</dbReference>
<dbReference type="FunCoup" id="A0A369J923">
    <property type="interactions" value="502"/>
</dbReference>
<dbReference type="EC" id="3.6.4.13" evidence="2"/>
<dbReference type="OrthoDB" id="10253254at2759"/>
<sequence>MSSELHRYISDNVLRFFNVADQSIIDFVVASASSSKTPDVLFSSLHTAGLPDTPDAHQFINEVFHKVPRKHKHSSGSARKQADKEAKALHSQKFGFLLDDDAGSSDIVPLKREKRKGEDKGKGKEKEKDRHLRKREYDGKEWESDEEEKSRKRRRGDDEAAPPERRDEDLEMEPFEDEETRRERERLEDLKARDAFAERVKDRDRERTKKVVEDRSSKNAGAAAEAAQRRQLADDADARGLALPSLRQHSRQEYLTKREIQQIELLRKEIADDELLFSGMKVSKREKRDLERKKELLKLVEERLKINEKWEGYQLPEDYITEQGKIDKKKKENALYKRYEEAKPKDDQFVTDIDQWEASQTQHSTFRTGAMDKAEMHDDYEYVFDESQTIQFVMDAQPHHITPMSAAEKLLQSQIEAAEKKAQTIEETRKSLPIYAFKQQLIEAIKEHQVLIVVAETGSGKTTQLPQYLHEAGYTANGLKVGCTQPRRVAAMSVAARVAEEMGTKVGYEVGYSIRFEDCTSDKTVIKYMTDGMLLREFLTEPDLAGYSALIIDEAHERTLSTDILFALIKDIARFRPELRILISSATLNADEFSTYFDGAPAFYVPGRQYPVDIHYTPQPEANYLHAAITTVFQIHTTQPKGDILVFLTGQEEIEACQENLQETARALGNKIAELVICPIYANLPSEMQAKIFEPTPEGARKVVLATNIAETSITIDGVVFVIDPGFVKQNSYNPRTGMSSLVVVPCSRASANQRAGRAGRVGPGKAFRLYTKWAFANELEANTVPEIQRTNLSMVVLLLKSLGINDLIGFEFISPPPGETLMRALELLYALGALNDRGELTKLGRRMAEFPVDPMLSKAIISSEKYSCTDEVLTIISMLSESGSLFYRPKDKKLHADQARQNFVRPGGDHFTLLNVWEQWAETNYSQQFCYEQFLQFKSLSRARDIRDQLAGLCERVEVVVQSNPNSNDITPVQKAITAGYFYNTAQLQKSGDSYRTLKTNHTVYIHPSSSLFQHQPPVKTLLYYELVMTSKSYMRQVMEIKPAWLLEVAPHYFKPADLEQLATGDKKMPNVKAVAASSNSTPR</sequence>
<proteinExistence type="predicted"/>
<dbReference type="Pfam" id="PF21010">
    <property type="entry name" value="HA2_C"/>
    <property type="match status" value="1"/>
</dbReference>
<dbReference type="Proteomes" id="UP000076154">
    <property type="component" value="Unassembled WGS sequence"/>
</dbReference>
<reference evidence="15" key="1">
    <citation type="submission" date="2018-04" db="EMBL/GenBank/DDBJ databases">
        <title>Whole genome sequencing of Hypsizygus marmoreus.</title>
        <authorList>
            <person name="Choi I.-G."/>
            <person name="Min B."/>
            <person name="Kim J.-G."/>
            <person name="Kim S."/>
            <person name="Oh Y.-L."/>
            <person name="Kong W.-S."/>
            <person name="Park H."/>
            <person name="Jeong J."/>
            <person name="Song E.-S."/>
        </authorList>
    </citation>
    <scope>NUCLEOTIDE SEQUENCE [LARGE SCALE GENOMIC DNA]</scope>
    <source>
        <strain evidence="15">51987-8</strain>
    </source>
</reference>
<evidence type="ECO:0000256" key="2">
    <source>
        <dbReference type="ARBA" id="ARBA00012552"/>
    </source>
</evidence>
<dbReference type="InterPro" id="IPR027417">
    <property type="entry name" value="P-loop_NTPase"/>
</dbReference>
<name>A0A369J923_HYPMA</name>
<evidence type="ECO:0000256" key="11">
    <source>
        <dbReference type="SAM" id="Coils"/>
    </source>
</evidence>
<evidence type="ECO:0000256" key="9">
    <source>
        <dbReference type="ARBA" id="ARBA00023242"/>
    </source>
</evidence>
<dbReference type="CDD" id="cd18791">
    <property type="entry name" value="SF2_C_RHA"/>
    <property type="match status" value="1"/>
</dbReference>
<evidence type="ECO:0000313" key="15">
    <source>
        <dbReference type="EMBL" id="RDB17842.1"/>
    </source>
</evidence>
<keyword evidence="4" id="KW-0547">Nucleotide-binding</keyword>
<dbReference type="SMART" id="SM00490">
    <property type="entry name" value="HELICc"/>
    <property type="match status" value="1"/>
</dbReference>
<evidence type="ECO:0000256" key="4">
    <source>
        <dbReference type="ARBA" id="ARBA00022741"/>
    </source>
</evidence>
<dbReference type="FunFam" id="3.40.50.300:FF:000007">
    <property type="entry name" value="Pre-mRNA-splicing factor ATP-dependent RNA helicase"/>
    <property type="match status" value="1"/>
</dbReference>
<dbReference type="GO" id="GO:0016787">
    <property type="term" value="F:hydrolase activity"/>
    <property type="evidence" value="ECO:0007669"/>
    <property type="project" value="UniProtKB-KW"/>
</dbReference>
<feature type="domain" description="Helicase ATP-binding" evidence="13">
    <location>
        <begin position="442"/>
        <end position="606"/>
    </location>
</feature>
<organism evidence="15 16">
    <name type="scientific">Hypsizygus marmoreus</name>
    <name type="common">White beech mushroom</name>
    <name type="synonym">Agaricus marmoreus</name>
    <dbReference type="NCBI Taxonomy" id="39966"/>
    <lineage>
        <taxon>Eukaryota</taxon>
        <taxon>Fungi</taxon>
        <taxon>Dikarya</taxon>
        <taxon>Basidiomycota</taxon>
        <taxon>Agaricomycotina</taxon>
        <taxon>Agaricomycetes</taxon>
        <taxon>Agaricomycetidae</taxon>
        <taxon>Agaricales</taxon>
        <taxon>Tricholomatineae</taxon>
        <taxon>Lyophyllaceae</taxon>
        <taxon>Hypsizygus</taxon>
    </lineage>
</organism>
<dbReference type="GO" id="GO:0003723">
    <property type="term" value="F:RNA binding"/>
    <property type="evidence" value="ECO:0007669"/>
    <property type="project" value="TreeGrafter"/>
</dbReference>
<feature type="compositionally biased region" description="Basic and acidic residues" evidence="12">
    <location>
        <begin position="227"/>
        <end position="236"/>
    </location>
</feature>
<dbReference type="InterPro" id="IPR011709">
    <property type="entry name" value="DEAD-box_helicase_OB_fold"/>
</dbReference>
<keyword evidence="8" id="KW-0508">mRNA splicing</keyword>
<dbReference type="GO" id="GO:0003724">
    <property type="term" value="F:RNA helicase activity"/>
    <property type="evidence" value="ECO:0007669"/>
    <property type="project" value="UniProtKB-EC"/>
</dbReference>
<keyword evidence="7" id="KW-0067">ATP-binding</keyword>
<dbReference type="Pfam" id="PF04408">
    <property type="entry name" value="WHD_HA2"/>
    <property type="match status" value="1"/>
</dbReference>
<feature type="compositionally biased region" description="Basic and acidic residues" evidence="12">
    <location>
        <begin position="155"/>
        <end position="168"/>
    </location>
</feature>
<evidence type="ECO:0000256" key="5">
    <source>
        <dbReference type="ARBA" id="ARBA00022801"/>
    </source>
</evidence>
<dbReference type="InterPro" id="IPR014001">
    <property type="entry name" value="Helicase_ATP-bd"/>
</dbReference>
<feature type="compositionally biased region" description="Basic and acidic residues" evidence="12">
    <location>
        <begin position="179"/>
        <end position="217"/>
    </location>
</feature>
<dbReference type="InterPro" id="IPR048333">
    <property type="entry name" value="HA2_WH"/>
</dbReference>
<feature type="compositionally biased region" description="Basic and acidic residues" evidence="12">
    <location>
        <begin position="109"/>
        <end position="142"/>
    </location>
</feature>
<keyword evidence="5" id="KW-0378">Hydrolase</keyword>
<dbReference type="SUPFAM" id="SSF52540">
    <property type="entry name" value="P-loop containing nucleoside triphosphate hydrolases"/>
    <property type="match status" value="1"/>
</dbReference>
<feature type="domain" description="Helicase C-terminal" evidence="14">
    <location>
        <begin position="631"/>
        <end position="804"/>
    </location>
</feature>
<dbReference type="InterPro" id="IPR001650">
    <property type="entry name" value="Helicase_C-like"/>
</dbReference>
<dbReference type="GO" id="GO:0006397">
    <property type="term" value="P:mRNA processing"/>
    <property type="evidence" value="ECO:0007669"/>
    <property type="project" value="UniProtKB-KW"/>
</dbReference>
<feature type="coiled-coil region" evidence="11">
    <location>
        <begin position="280"/>
        <end position="307"/>
    </location>
</feature>
<feature type="region of interest" description="Disordered" evidence="12">
    <location>
        <begin position="107"/>
        <end position="236"/>
    </location>
</feature>
<keyword evidence="11" id="KW-0175">Coiled coil</keyword>
<feature type="compositionally biased region" description="Acidic residues" evidence="12">
    <location>
        <begin position="169"/>
        <end position="178"/>
    </location>
</feature>
<dbReference type="Gene3D" id="1.20.120.1080">
    <property type="match status" value="1"/>
</dbReference>
<dbReference type="InterPro" id="IPR011545">
    <property type="entry name" value="DEAD/DEAH_box_helicase_dom"/>
</dbReference>
<dbReference type="Pfam" id="PF00270">
    <property type="entry name" value="DEAD"/>
    <property type="match status" value="1"/>
</dbReference>
<dbReference type="PROSITE" id="PS51194">
    <property type="entry name" value="HELICASE_CTER"/>
    <property type="match status" value="1"/>
</dbReference>
<dbReference type="PROSITE" id="PS00690">
    <property type="entry name" value="DEAH_ATP_HELICASE"/>
    <property type="match status" value="1"/>
</dbReference>
<dbReference type="InterPro" id="IPR002464">
    <property type="entry name" value="DNA/RNA_helicase_DEAH_CS"/>
</dbReference>
<dbReference type="GO" id="GO:0005524">
    <property type="term" value="F:ATP binding"/>
    <property type="evidence" value="ECO:0007669"/>
    <property type="project" value="UniProtKB-KW"/>
</dbReference>
<dbReference type="GO" id="GO:0008380">
    <property type="term" value="P:RNA splicing"/>
    <property type="evidence" value="ECO:0007669"/>
    <property type="project" value="UniProtKB-KW"/>
</dbReference>
<evidence type="ECO:0000256" key="12">
    <source>
        <dbReference type="SAM" id="MobiDB-lite"/>
    </source>
</evidence>
<dbReference type="InterPro" id="IPR007502">
    <property type="entry name" value="Helicase-assoc_dom"/>
</dbReference>
<evidence type="ECO:0000256" key="8">
    <source>
        <dbReference type="ARBA" id="ARBA00023187"/>
    </source>
</evidence>
<dbReference type="EMBL" id="LUEZ02000107">
    <property type="protein sequence ID" value="RDB17842.1"/>
    <property type="molecule type" value="Genomic_DNA"/>
</dbReference>
<evidence type="ECO:0000256" key="6">
    <source>
        <dbReference type="ARBA" id="ARBA00022806"/>
    </source>
</evidence>
<accession>A0A369J923</accession>
<evidence type="ECO:0000256" key="1">
    <source>
        <dbReference type="ARBA" id="ARBA00004123"/>
    </source>
</evidence>
<keyword evidence="9" id="KW-0539">Nucleus</keyword>
<evidence type="ECO:0000259" key="13">
    <source>
        <dbReference type="PROSITE" id="PS51192"/>
    </source>
</evidence>
<evidence type="ECO:0000256" key="3">
    <source>
        <dbReference type="ARBA" id="ARBA00022664"/>
    </source>
</evidence>
<dbReference type="STRING" id="39966.A0A369J923"/>
<dbReference type="InParanoid" id="A0A369J923"/>
<comment type="catalytic activity">
    <reaction evidence="10">
        <text>ATP + H2O = ADP + phosphate + H(+)</text>
        <dbReference type="Rhea" id="RHEA:13065"/>
        <dbReference type="ChEBI" id="CHEBI:15377"/>
        <dbReference type="ChEBI" id="CHEBI:15378"/>
        <dbReference type="ChEBI" id="CHEBI:30616"/>
        <dbReference type="ChEBI" id="CHEBI:43474"/>
        <dbReference type="ChEBI" id="CHEBI:456216"/>
        <dbReference type="EC" id="3.6.4.13"/>
    </reaction>
</comment>
<comment type="subcellular location">
    <subcellularLocation>
        <location evidence="1">Nucleus</location>
    </subcellularLocation>
</comment>
<evidence type="ECO:0000256" key="7">
    <source>
        <dbReference type="ARBA" id="ARBA00022840"/>
    </source>
</evidence>
<comment type="caution">
    <text evidence="15">The sequence shown here is derived from an EMBL/GenBank/DDBJ whole genome shotgun (WGS) entry which is preliminary data.</text>
</comment>
<dbReference type="Gene3D" id="3.40.50.300">
    <property type="entry name" value="P-loop containing nucleotide triphosphate hydrolases"/>
    <property type="match status" value="2"/>
</dbReference>
<keyword evidence="6" id="KW-0347">Helicase</keyword>
<dbReference type="AlphaFoldDB" id="A0A369J923"/>
<keyword evidence="16" id="KW-1185">Reference proteome</keyword>
<dbReference type="FunFam" id="3.40.50.300:FF:000726">
    <property type="entry name" value="Pre-mRNA-splicing factor ATP-dependent RNA helicase"/>
    <property type="match status" value="1"/>
</dbReference>
<gene>
    <name evidence="15" type="primary">cdc28</name>
    <name evidence="15" type="ORF">Hypma_000822</name>
</gene>
<dbReference type="GO" id="GO:0071006">
    <property type="term" value="C:U2-type catalytic step 1 spliceosome"/>
    <property type="evidence" value="ECO:0007669"/>
    <property type="project" value="UniProtKB-ARBA"/>
</dbReference>